<dbReference type="EMBL" id="CP081864">
    <property type="protein sequence ID" value="QZN97088.1"/>
    <property type="molecule type" value="Genomic_DNA"/>
</dbReference>
<evidence type="ECO:0000259" key="5">
    <source>
        <dbReference type="PROSITE" id="PS51464"/>
    </source>
</evidence>
<dbReference type="RefSeq" id="WP_222160097.1">
    <property type="nucleotide sequence ID" value="NZ_CP081864.1"/>
</dbReference>
<reference evidence="6 7" key="1">
    <citation type="submission" date="2021-08" db="EMBL/GenBank/DDBJ databases">
        <title>Culture and genomic analysis of Symbiopectobacterium purcellii sp. nov. gen. nov., isolated from the leafhopper Empoasca decipiens.</title>
        <authorList>
            <person name="Nadal-Jimenez P."/>
            <person name="Siozios S."/>
            <person name="Halliday N."/>
            <person name="Camara M."/>
            <person name="Hurst G.D.D."/>
        </authorList>
    </citation>
    <scope>NUCLEOTIDE SEQUENCE [LARGE SCALE GENOMIC DNA]</scope>
    <source>
        <strain evidence="6 7">SyEd1</strain>
    </source>
</reference>
<dbReference type="InterPro" id="IPR035472">
    <property type="entry name" value="RpiR-like_SIS"/>
</dbReference>
<evidence type="ECO:0000256" key="1">
    <source>
        <dbReference type="ARBA" id="ARBA00023015"/>
    </source>
</evidence>
<dbReference type="PROSITE" id="PS51071">
    <property type="entry name" value="HTH_RPIR"/>
    <property type="match status" value="1"/>
</dbReference>
<dbReference type="Pfam" id="PF01380">
    <property type="entry name" value="SIS"/>
    <property type="match status" value="1"/>
</dbReference>
<evidence type="ECO:0000313" key="7">
    <source>
        <dbReference type="Proteomes" id="UP000825886"/>
    </source>
</evidence>
<protein>
    <submittedName>
        <fullName evidence="6">MurR/RpiR family transcriptional regulator</fullName>
    </submittedName>
</protein>
<dbReference type="Proteomes" id="UP000825886">
    <property type="component" value="Chromosome"/>
</dbReference>
<keyword evidence="1" id="KW-0805">Transcription regulation</keyword>
<keyword evidence="7" id="KW-1185">Reference proteome</keyword>
<dbReference type="PROSITE" id="PS51464">
    <property type="entry name" value="SIS"/>
    <property type="match status" value="1"/>
</dbReference>
<accession>A0ABX9APV5</accession>
<feature type="domain" description="SIS" evidence="5">
    <location>
        <begin position="123"/>
        <end position="261"/>
    </location>
</feature>
<gene>
    <name evidence="6" type="ORF">K6K13_06860</name>
</gene>
<dbReference type="InterPro" id="IPR047640">
    <property type="entry name" value="RpiR-like"/>
</dbReference>
<dbReference type="SUPFAM" id="SSF53697">
    <property type="entry name" value="SIS domain"/>
    <property type="match status" value="1"/>
</dbReference>
<dbReference type="PANTHER" id="PTHR30514:SF18">
    <property type="entry name" value="RPIR-FAMILY TRANSCRIPTIONAL REGULATOR"/>
    <property type="match status" value="1"/>
</dbReference>
<dbReference type="InterPro" id="IPR046348">
    <property type="entry name" value="SIS_dom_sf"/>
</dbReference>
<dbReference type="InterPro" id="IPR000281">
    <property type="entry name" value="HTH_RpiR"/>
</dbReference>
<name>A0ABX9APV5_9ENTR</name>
<sequence length="293" mass="32893">MEFTALLRERFSRLTPSQQMIARYIERNKDRVAFMTARQLAAVMNISDAAIVRFSRAVGYEGYAHMKESLGDALIERTGASGILHREPALPSETELKESVFANASQLLKATAELNEDRIVSAVAGRIAAARRIWVSGNGTSFSMVSYLAMQLNHFLGNTEVFNIGHGDVADRILQVNEQDVFIGIGWERYIPYTIDLMSLARQRGAYVVAMTDRASSPLANEADEMLYIVRSSSAVAWWSKVSPMIVADWLMAQVITKDEEKIKANLKLSDDAWRLLGHWKNANTRELFNNNK</sequence>
<organism evidence="6 7">
    <name type="scientific">Symbiopectobacterium purcellii</name>
    <dbReference type="NCBI Taxonomy" id="2871826"/>
    <lineage>
        <taxon>Bacteria</taxon>
        <taxon>Pseudomonadati</taxon>
        <taxon>Pseudomonadota</taxon>
        <taxon>Gammaproteobacteria</taxon>
        <taxon>Enterobacterales</taxon>
        <taxon>Enterobacteriaceae</taxon>
    </lineage>
</organism>
<dbReference type="Gene3D" id="1.10.10.10">
    <property type="entry name" value="Winged helix-like DNA-binding domain superfamily/Winged helix DNA-binding domain"/>
    <property type="match status" value="1"/>
</dbReference>
<dbReference type="CDD" id="cd05013">
    <property type="entry name" value="SIS_RpiR"/>
    <property type="match status" value="1"/>
</dbReference>
<evidence type="ECO:0000259" key="4">
    <source>
        <dbReference type="PROSITE" id="PS51071"/>
    </source>
</evidence>
<feature type="domain" description="HTH rpiR-type" evidence="4">
    <location>
        <begin position="1"/>
        <end position="77"/>
    </location>
</feature>
<dbReference type="SUPFAM" id="SSF46689">
    <property type="entry name" value="Homeodomain-like"/>
    <property type="match status" value="1"/>
</dbReference>
<keyword evidence="3" id="KW-0804">Transcription</keyword>
<dbReference type="PANTHER" id="PTHR30514">
    <property type="entry name" value="GLUCOKINASE"/>
    <property type="match status" value="1"/>
</dbReference>
<dbReference type="Pfam" id="PF01418">
    <property type="entry name" value="HTH_6"/>
    <property type="match status" value="1"/>
</dbReference>
<evidence type="ECO:0000256" key="3">
    <source>
        <dbReference type="ARBA" id="ARBA00023163"/>
    </source>
</evidence>
<evidence type="ECO:0000313" key="6">
    <source>
        <dbReference type="EMBL" id="QZN97088.1"/>
    </source>
</evidence>
<dbReference type="Gene3D" id="3.40.50.10490">
    <property type="entry name" value="Glucose-6-phosphate isomerase like protein, domain 1"/>
    <property type="match status" value="1"/>
</dbReference>
<keyword evidence="2" id="KW-0238">DNA-binding</keyword>
<dbReference type="InterPro" id="IPR001347">
    <property type="entry name" value="SIS_dom"/>
</dbReference>
<dbReference type="InterPro" id="IPR009057">
    <property type="entry name" value="Homeodomain-like_sf"/>
</dbReference>
<evidence type="ECO:0000256" key="2">
    <source>
        <dbReference type="ARBA" id="ARBA00023125"/>
    </source>
</evidence>
<proteinExistence type="predicted"/>
<dbReference type="InterPro" id="IPR036388">
    <property type="entry name" value="WH-like_DNA-bd_sf"/>
</dbReference>